<dbReference type="InterPro" id="IPR013783">
    <property type="entry name" value="Ig-like_fold"/>
</dbReference>
<evidence type="ECO:0000256" key="2">
    <source>
        <dbReference type="ARBA" id="ARBA00004496"/>
    </source>
</evidence>
<evidence type="ECO:0000256" key="3">
    <source>
        <dbReference type="ARBA" id="ARBA00022490"/>
    </source>
</evidence>
<feature type="region of interest" description="Disordered" evidence="6">
    <location>
        <begin position="1"/>
        <end position="62"/>
    </location>
</feature>
<protein>
    <recommendedName>
        <fullName evidence="7">HYDIN/VesB/CFA65-like Ig-like domain-containing protein</fullName>
    </recommendedName>
</protein>
<dbReference type="AlphaFoldDB" id="A0A448WUW1"/>
<dbReference type="PANTHER" id="PTHR23053:SF0">
    <property type="entry name" value="HYDROCEPHALUS-INDUCING PROTEIN HOMOLOG"/>
    <property type="match status" value="1"/>
</dbReference>
<evidence type="ECO:0000259" key="7">
    <source>
        <dbReference type="Pfam" id="PF22544"/>
    </source>
</evidence>
<evidence type="ECO:0000256" key="6">
    <source>
        <dbReference type="SAM" id="MobiDB-lite"/>
    </source>
</evidence>
<evidence type="ECO:0000313" key="9">
    <source>
        <dbReference type="Proteomes" id="UP000784294"/>
    </source>
</evidence>
<dbReference type="Proteomes" id="UP000784294">
    <property type="component" value="Unassembled WGS sequence"/>
</dbReference>
<evidence type="ECO:0000256" key="4">
    <source>
        <dbReference type="ARBA" id="ARBA00023069"/>
    </source>
</evidence>
<dbReference type="OrthoDB" id="442692at2759"/>
<dbReference type="PANTHER" id="PTHR23053">
    <property type="entry name" value="DLEC1 DELETED IN LUNG AND ESOPHAGEAL CANCER 1"/>
    <property type="match status" value="1"/>
</dbReference>
<dbReference type="EMBL" id="CAAALY010048327">
    <property type="protein sequence ID" value="VEL20862.1"/>
    <property type="molecule type" value="Genomic_DNA"/>
</dbReference>
<keyword evidence="3" id="KW-0963">Cytoplasm</keyword>
<gene>
    <name evidence="8" type="ORF">PXEA_LOCUS14302</name>
</gene>
<organism evidence="8 9">
    <name type="scientific">Protopolystoma xenopodis</name>
    <dbReference type="NCBI Taxonomy" id="117903"/>
    <lineage>
        <taxon>Eukaryota</taxon>
        <taxon>Metazoa</taxon>
        <taxon>Spiralia</taxon>
        <taxon>Lophotrochozoa</taxon>
        <taxon>Platyhelminthes</taxon>
        <taxon>Monogenea</taxon>
        <taxon>Polyopisthocotylea</taxon>
        <taxon>Polystomatidea</taxon>
        <taxon>Polystomatidae</taxon>
        <taxon>Protopolystoma</taxon>
    </lineage>
</organism>
<dbReference type="GO" id="GO:0005930">
    <property type="term" value="C:axoneme"/>
    <property type="evidence" value="ECO:0007669"/>
    <property type="project" value="TreeGrafter"/>
</dbReference>
<dbReference type="InterPro" id="IPR033305">
    <property type="entry name" value="Hydin-like"/>
</dbReference>
<keyword evidence="4" id="KW-0969">Cilium</keyword>
<accession>A0A448WUW1</accession>
<comment type="caution">
    <text evidence="8">The sequence shown here is derived from an EMBL/GenBank/DDBJ whole genome shotgun (WGS) entry which is preliminary data.</text>
</comment>
<evidence type="ECO:0000256" key="5">
    <source>
        <dbReference type="ARBA" id="ARBA00023273"/>
    </source>
</evidence>
<keyword evidence="5" id="KW-0966">Cell projection</keyword>
<dbReference type="GO" id="GO:1904158">
    <property type="term" value="P:axonemal central apparatus assembly"/>
    <property type="evidence" value="ECO:0007669"/>
    <property type="project" value="TreeGrafter"/>
</dbReference>
<evidence type="ECO:0000313" key="8">
    <source>
        <dbReference type="EMBL" id="VEL20862.1"/>
    </source>
</evidence>
<feature type="compositionally biased region" description="Polar residues" evidence="6">
    <location>
        <begin position="1"/>
        <end position="29"/>
    </location>
</feature>
<dbReference type="Gene3D" id="2.60.40.10">
    <property type="entry name" value="Immunoglobulins"/>
    <property type="match status" value="1"/>
</dbReference>
<evidence type="ECO:0000256" key="1">
    <source>
        <dbReference type="ARBA" id="ARBA00004138"/>
    </source>
</evidence>
<name>A0A448WUW1_9PLAT</name>
<dbReference type="GO" id="GO:0003341">
    <property type="term" value="P:cilium movement"/>
    <property type="evidence" value="ECO:0007669"/>
    <property type="project" value="TreeGrafter"/>
</dbReference>
<proteinExistence type="predicted"/>
<feature type="domain" description="HYDIN/VesB/CFA65-like Ig-like" evidence="7">
    <location>
        <begin position="63"/>
        <end position="117"/>
    </location>
</feature>
<dbReference type="InterPro" id="IPR053879">
    <property type="entry name" value="HYDIN_VesB_CFA65-like_Ig"/>
</dbReference>
<dbReference type="Pfam" id="PF22544">
    <property type="entry name" value="HYDIN_VesB_CFA65-like_Ig"/>
    <property type="match status" value="1"/>
</dbReference>
<reference evidence="8" key="1">
    <citation type="submission" date="2018-11" db="EMBL/GenBank/DDBJ databases">
        <authorList>
            <consortium name="Pathogen Informatics"/>
        </authorList>
    </citation>
    <scope>NUCLEOTIDE SEQUENCE</scope>
</reference>
<comment type="subcellular location">
    <subcellularLocation>
        <location evidence="1">Cell projection</location>
        <location evidence="1">Cilium</location>
    </subcellularLocation>
    <subcellularLocation>
        <location evidence="2">Cytoplasm</location>
    </subcellularLocation>
</comment>
<keyword evidence="9" id="KW-1185">Reference proteome</keyword>
<feature type="compositionally biased region" description="Basic and acidic residues" evidence="6">
    <location>
        <begin position="30"/>
        <end position="62"/>
    </location>
</feature>
<sequence>MLSASRRISTLQSPPLNCGQGSEIESQTSVEKDGVELIEDENKKTNAETEKNYQDSEETDKKTELLYTDLHKNLTPFGVKPSEGVLLPGESTTIEVSFQPLEAKALSATLFALITNSTLSSQPTSSSDESASPSMQVSQMELPNNTLMGLPSSPKTGFATVACKLPVTGLARSPLVHFELAESDYLAQGRRNQQNLPGPGLLDPTHDPETRIIEFEAVGMGVKVIR</sequence>